<dbReference type="CDD" id="cd23399">
    <property type="entry name" value="beta-trefoil_ABD_ABFB"/>
    <property type="match status" value="1"/>
</dbReference>
<gene>
    <name evidence="3" type="ORF">KTH90_05555</name>
</gene>
<dbReference type="RefSeq" id="WP_238726412.1">
    <property type="nucleotide sequence ID" value="NZ_JAHQCX010000003.1"/>
</dbReference>
<feature type="signal peptide" evidence="1">
    <location>
        <begin position="1"/>
        <end position="24"/>
    </location>
</feature>
<evidence type="ECO:0000313" key="3">
    <source>
        <dbReference type="EMBL" id="MBU9725478.1"/>
    </source>
</evidence>
<dbReference type="Gene3D" id="2.80.10.50">
    <property type="match status" value="2"/>
</dbReference>
<dbReference type="InterPro" id="IPR035992">
    <property type="entry name" value="Ricin_B-like_lectins"/>
</dbReference>
<sequence>MRRFFVFLLTFTMMISGLTMTASAEDAEGNTVFGDEQTPHSFYERMVQLPNGDLLATWLREFPVNTGWTGMQDPQFYKSADQGKTWHMCSEINPAANGISKDKIGMPGLYVFPQALGNYPAGTILYAVSDWDTDSTYTIHIWRSTDNAESWQLHSELAPRAGRSTWEPEFAVSADGRLVCYYSDERQEGYDQCISYEVSDDGGLTWGDYTIVAGEYEEGWIPGVSPGNWRPGMPRVIQLKDGSYLMAHENINAEPYGSITIRRSADGLSWGDPLALGSVVTTGQYTAYQCPMIALIDDGSEYGRLFLRGMNDNCSPSQCFTSTDNGRTWSLIDAPLTAVRNENVGSSWSGTFVADGDKLIELNNYYNGSYNEIRCGTGVLCGDQLVVSGADYKFVNAANGYCMDDPAGSVEQGTQMILWSDNSLKTQSWHLEDMANGQYKIRCNYSGLILDNKEGSTADGSIVRQWEDNNAPAQRWILEAQPDGTFHIQNQAGGLYLDTQNQAADLHTPLVQSPLNGSATQRWKLERIYEIARLESFNIAGRYIRHTSDGRIIIDTEFTSLPLKDSEWRIVPGLADAGCISFESVNMPGYYLRHRDGRLQLSQNDQTALMAEDATWRVRPGLVDSSQVSFESYNIAGNYMRHMDGVLHITGISSDLDRADATFREIRQ</sequence>
<proteinExistence type="predicted"/>
<dbReference type="InterPro" id="IPR036195">
    <property type="entry name" value="AbfB_ABD_sf"/>
</dbReference>
<dbReference type="PROSITE" id="PS50231">
    <property type="entry name" value="RICIN_B_LECTIN"/>
    <property type="match status" value="1"/>
</dbReference>
<name>A0ABS6K4S2_9FIRM</name>
<dbReference type="SUPFAM" id="SSF110221">
    <property type="entry name" value="AbfB domain"/>
    <property type="match status" value="1"/>
</dbReference>
<dbReference type="InterPro" id="IPR011040">
    <property type="entry name" value="Sialidase"/>
</dbReference>
<dbReference type="Pfam" id="PF02012">
    <property type="entry name" value="BNR"/>
    <property type="match status" value="1"/>
</dbReference>
<reference evidence="3 4" key="1">
    <citation type="submission" date="2021-06" db="EMBL/GenBank/DDBJ databases">
        <title>Description of novel taxa of the family Lachnospiraceae.</title>
        <authorList>
            <person name="Chaplin A.V."/>
            <person name="Sokolova S.R."/>
            <person name="Pikina A.P."/>
            <person name="Korzhanova M."/>
            <person name="Belova V."/>
            <person name="Korostin D."/>
            <person name="Efimov B.A."/>
        </authorList>
    </citation>
    <scope>NUCLEOTIDE SEQUENCE [LARGE SCALE GENOMIC DNA]</scope>
    <source>
        <strain evidence="3 4">ASD4241</strain>
    </source>
</reference>
<dbReference type="InterPro" id="IPR007934">
    <property type="entry name" value="AbfB_ABD"/>
</dbReference>
<accession>A0ABS6K4S2</accession>
<dbReference type="CDD" id="cd15482">
    <property type="entry name" value="Sialidase_non-viral"/>
    <property type="match status" value="1"/>
</dbReference>
<dbReference type="SUPFAM" id="SSF50370">
    <property type="entry name" value="Ricin B-like lectins"/>
    <property type="match status" value="1"/>
</dbReference>
<comment type="caution">
    <text evidence="3">The sequence shown here is derived from an EMBL/GenBank/DDBJ whole genome shotgun (WGS) entry which is preliminary data.</text>
</comment>
<dbReference type="Pfam" id="PF14200">
    <property type="entry name" value="RicinB_lectin_2"/>
    <property type="match status" value="2"/>
</dbReference>
<dbReference type="PANTHER" id="PTHR38792">
    <property type="entry name" value="BNR/ASP-BOX REPEAT DOMAIN PROTEIN (AFU_ORTHOLOGUE AFUA_7G06430)-RELATED"/>
    <property type="match status" value="1"/>
</dbReference>
<dbReference type="EMBL" id="JAHQCX010000003">
    <property type="protein sequence ID" value="MBU9725478.1"/>
    <property type="molecule type" value="Genomic_DNA"/>
</dbReference>
<dbReference type="InterPro" id="IPR000772">
    <property type="entry name" value="Ricin_B_lectin"/>
</dbReference>
<dbReference type="Pfam" id="PF13088">
    <property type="entry name" value="BNR_2"/>
    <property type="match status" value="1"/>
</dbReference>
<feature type="chain" id="PRO_5046937656" evidence="1">
    <location>
        <begin position="25"/>
        <end position="668"/>
    </location>
</feature>
<dbReference type="SUPFAM" id="SSF50939">
    <property type="entry name" value="Sialidases"/>
    <property type="match status" value="1"/>
</dbReference>
<evidence type="ECO:0000256" key="1">
    <source>
        <dbReference type="SAM" id="SignalP"/>
    </source>
</evidence>
<dbReference type="PANTHER" id="PTHR38792:SF3">
    <property type="entry name" value="BNR_ASP-BOX REPEAT DOMAIN PROTEIN (AFU_ORTHOLOGUE AFUA_7G06430)-RELATED"/>
    <property type="match status" value="1"/>
</dbReference>
<keyword evidence="1" id="KW-0732">Signal</keyword>
<feature type="domain" description="Ricin B lectin" evidence="2">
    <location>
        <begin position="389"/>
        <end position="526"/>
    </location>
</feature>
<evidence type="ECO:0000259" key="2">
    <source>
        <dbReference type="SMART" id="SM00458"/>
    </source>
</evidence>
<dbReference type="Proteomes" id="UP001314681">
    <property type="component" value="Unassembled WGS sequence"/>
</dbReference>
<dbReference type="Gene3D" id="2.120.10.10">
    <property type="match status" value="1"/>
</dbReference>
<keyword evidence="4" id="KW-1185">Reference proteome</keyword>
<protein>
    <submittedName>
        <fullName evidence="3">AbfB domain-containing protein</fullName>
    </submittedName>
</protein>
<dbReference type="CDD" id="cd00161">
    <property type="entry name" value="beta-trefoil_Ricin-like"/>
    <property type="match status" value="1"/>
</dbReference>
<evidence type="ECO:0000313" key="4">
    <source>
        <dbReference type="Proteomes" id="UP001314681"/>
    </source>
</evidence>
<dbReference type="InterPro" id="IPR036278">
    <property type="entry name" value="Sialidase_sf"/>
</dbReference>
<organism evidence="3 4">
    <name type="scientific">Diplocloster modestus</name>
    <dbReference type="NCBI Taxonomy" id="2850322"/>
    <lineage>
        <taxon>Bacteria</taxon>
        <taxon>Bacillati</taxon>
        <taxon>Bacillota</taxon>
        <taxon>Clostridia</taxon>
        <taxon>Lachnospirales</taxon>
        <taxon>Lachnospiraceae</taxon>
        <taxon>Diplocloster</taxon>
    </lineage>
</organism>
<dbReference type="SMART" id="SM00458">
    <property type="entry name" value="RICIN"/>
    <property type="match status" value="1"/>
</dbReference>
<dbReference type="Pfam" id="PF05270">
    <property type="entry name" value="AbfB"/>
    <property type="match status" value="1"/>
</dbReference>
<dbReference type="InterPro" id="IPR002860">
    <property type="entry name" value="BNR_rpt"/>
</dbReference>